<dbReference type="EMBL" id="PVWQ01000009">
    <property type="protein sequence ID" value="RDW72410.1"/>
    <property type="molecule type" value="Genomic_DNA"/>
</dbReference>
<dbReference type="AlphaFoldDB" id="A0A3D8REJ9"/>
<dbReference type="GeneID" id="38117952"/>
<keyword evidence="3" id="KW-1185">Reference proteome</keyword>
<dbReference type="PANTHER" id="PTHR39596:SF2">
    <property type="entry name" value="HET DOMAIN PROTEIN (AFU_ORTHOLOGUE AFUA_1G17550)-RELATED"/>
    <property type="match status" value="1"/>
</dbReference>
<organism evidence="2 3">
    <name type="scientific">Aspergillus mulundensis</name>
    <dbReference type="NCBI Taxonomy" id="1810919"/>
    <lineage>
        <taxon>Eukaryota</taxon>
        <taxon>Fungi</taxon>
        <taxon>Dikarya</taxon>
        <taxon>Ascomycota</taxon>
        <taxon>Pezizomycotina</taxon>
        <taxon>Eurotiomycetes</taxon>
        <taxon>Eurotiomycetidae</taxon>
        <taxon>Eurotiales</taxon>
        <taxon>Aspergillaceae</taxon>
        <taxon>Aspergillus</taxon>
        <taxon>Aspergillus subgen. Nidulantes</taxon>
    </lineage>
</organism>
<evidence type="ECO:0000313" key="2">
    <source>
        <dbReference type="EMBL" id="RDW72410.1"/>
    </source>
</evidence>
<sequence length="576" mass="63158">MSTPTTSPLPTANPAATRAEIRTILTTNNVGPSRALQASLNEFRGWPPSSVSSLFTNFPPLPDRRLYPLGPECRYPPPGRRRWTELAAKVATLAIVDTVALATAPITLATMDAAARANAAGQLRDVHVEMLATSLFVAPSLGLMEEAGRRGLALCVNRSGQFQIMGSGYAAISHVWAETMGLQFNDEKIEQDERGLLRSHFNKIMGVVGRAGYEWVWFDLLAIPKKGHGQRQDKMTEIKTLIINSLHGVYSNADAVIVLDSFPLLLPSSDPLLTAAVLVCGLWLTRVWTYQEIKLARKALIITATAVVPFSDILSTLETLANGDRDNRYYQLYRTFARLQPVYGLGINLADIALSCSNRSTGNDVDYARGFYALLGLKWESGWSYEDGIRHIYEARPQEAAMIASMHGPRGLPRPLTWAPRYLAHLQGEAFKPYLMKCQSGGLVGEWHAASVREVVRVCAYEQPGKDDRLAFQLLVANERGDTAQVAVVTWTDRWTASLKEWTGLIPGGKARLLCAKEMVVGEHFPTVLLAVLEGDMKPNPDDVVRPGVDSMGYVLASGVVVSGNLLCAAQSWLLK</sequence>
<dbReference type="Proteomes" id="UP000256690">
    <property type="component" value="Unassembled WGS sequence"/>
</dbReference>
<protein>
    <recommendedName>
        <fullName evidence="1">Heterokaryon incompatibility domain-containing protein</fullName>
    </recommendedName>
</protein>
<dbReference type="PANTHER" id="PTHR39596">
    <property type="match status" value="1"/>
</dbReference>
<evidence type="ECO:0000259" key="1">
    <source>
        <dbReference type="Pfam" id="PF06985"/>
    </source>
</evidence>
<gene>
    <name evidence="2" type="ORF">DSM5745_07582</name>
</gene>
<dbReference type="Pfam" id="PF06985">
    <property type="entry name" value="HET"/>
    <property type="match status" value="1"/>
</dbReference>
<feature type="domain" description="Heterokaryon incompatibility" evidence="1">
    <location>
        <begin position="169"/>
        <end position="258"/>
    </location>
</feature>
<dbReference type="RefSeq" id="XP_026601630.1">
    <property type="nucleotide sequence ID" value="XM_026749598.1"/>
</dbReference>
<name>A0A3D8REJ9_9EURO</name>
<accession>A0A3D8REJ9</accession>
<evidence type="ECO:0000313" key="3">
    <source>
        <dbReference type="Proteomes" id="UP000256690"/>
    </source>
</evidence>
<dbReference type="OrthoDB" id="5135333at2759"/>
<proteinExistence type="predicted"/>
<comment type="caution">
    <text evidence="2">The sequence shown here is derived from an EMBL/GenBank/DDBJ whole genome shotgun (WGS) entry which is preliminary data.</text>
</comment>
<reference evidence="2 3" key="1">
    <citation type="journal article" date="2018" name="IMA Fungus">
        <title>IMA Genome-F 9: Draft genome sequence of Annulohypoxylon stygium, Aspergillus mulundensis, Berkeleyomyces basicola (syn. Thielaviopsis basicola), Ceratocystis smalleyi, two Cercospora beticola strains, Coleophoma cylindrospora, Fusarium fracticaudum, Phialophora cf. hyalina, and Morchella septimelata.</title>
        <authorList>
            <person name="Wingfield B.D."/>
            <person name="Bills G.F."/>
            <person name="Dong Y."/>
            <person name="Huang W."/>
            <person name="Nel W.J."/>
            <person name="Swalarsk-Parry B.S."/>
            <person name="Vaghefi N."/>
            <person name="Wilken P.M."/>
            <person name="An Z."/>
            <person name="de Beer Z.W."/>
            <person name="De Vos L."/>
            <person name="Chen L."/>
            <person name="Duong T.A."/>
            <person name="Gao Y."/>
            <person name="Hammerbacher A."/>
            <person name="Kikkert J.R."/>
            <person name="Li Y."/>
            <person name="Li H."/>
            <person name="Li K."/>
            <person name="Li Q."/>
            <person name="Liu X."/>
            <person name="Ma X."/>
            <person name="Naidoo K."/>
            <person name="Pethybridge S.J."/>
            <person name="Sun J."/>
            <person name="Steenkamp E.T."/>
            <person name="van der Nest M.A."/>
            <person name="van Wyk S."/>
            <person name="Wingfield M.J."/>
            <person name="Xiong C."/>
            <person name="Yue Q."/>
            <person name="Zhang X."/>
        </authorList>
    </citation>
    <scope>NUCLEOTIDE SEQUENCE [LARGE SCALE GENOMIC DNA]</scope>
    <source>
        <strain evidence="2 3">DSM 5745</strain>
    </source>
</reference>
<dbReference type="InterPro" id="IPR010730">
    <property type="entry name" value="HET"/>
</dbReference>